<keyword evidence="4 9" id="KW-0812">Transmembrane</keyword>
<keyword evidence="8" id="KW-0325">Glycoprotein</keyword>
<dbReference type="SUPFAM" id="SSF81338">
    <property type="entry name" value="Aquaporin-like"/>
    <property type="match status" value="1"/>
</dbReference>
<reference evidence="13" key="1">
    <citation type="journal article" date="2014" name="Proc. Natl. Acad. Sci. U.S.A.">
        <title>Extensive sampling of basidiomycete genomes demonstrates inadequacy of the white-rot/brown-rot paradigm for wood decay fungi.</title>
        <authorList>
            <person name="Riley R."/>
            <person name="Salamov A.A."/>
            <person name="Brown D.W."/>
            <person name="Nagy L.G."/>
            <person name="Floudas D."/>
            <person name="Held B.W."/>
            <person name="Levasseur A."/>
            <person name="Lombard V."/>
            <person name="Morin E."/>
            <person name="Otillar R."/>
            <person name="Lindquist E.A."/>
            <person name="Sun H."/>
            <person name="LaButti K.M."/>
            <person name="Schmutz J."/>
            <person name="Jabbour D."/>
            <person name="Luo H."/>
            <person name="Baker S.E."/>
            <person name="Pisabarro A.G."/>
            <person name="Walton J.D."/>
            <person name="Blanchette R.A."/>
            <person name="Henrissat B."/>
            <person name="Martin F."/>
            <person name="Cullen D."/>
            <person name="Hibbett D.S."/>
            <person name="Grigoriev I.V."/>
        </authorList>
    </citation>
    <scope>NUCLEOTIDE SEQUENCE [LARGE SCALE GENOMIC DNA]</scope>
    <source>
        <strain evidence="13">FD-172 SS1</strain>
    </source>
</reference>
<evidence type="ECO:0000256" key="11">
    <source>
        <dbReference type="SAM" id="Phobius"/>
    </source>
</evidence>
<feature type="transmembrane region" description="Helical" evidence="11">
    <location>
        <begin position="128"/>
        <end position="149"/>
    </location>
</feature>
<evidence type="ECO:0000256" key="7">
    <source>
        <dbReference type="ARBA" id="ARBA00023136"/>
    </source>
</evidence>
<evidence type="ECO:0000256" key="8">
    <source>
        <dbReference type="ARBA" id="ARBA00023180"/>
    </source>
</evidence>
<comment type="subcellular location">
    <subcellularLocation>
        <location evidence="1">Membrane</location>
        <topology evidence="1">Multi-pass membrane protein</topology>
    </subcellularLocation>
</comment>
<evidence type="ECO:0000256" key="6">
    <source>
        <dbReference type="ARBA" id="ARBA00022989"/>
    </source>
</evidence>
<evidence type="ECO:0008006" key="14">
    <source>
        <dbReference type="Google" id="ProtNLM"/>
    </source>
</evidence>
<proteinExistence type="inferred from homology"/>
<name>A0A067LYP8_BOTB1</name>
<dbReference type="PANTHER" id="PTHR19139:SF199">
    <property type="entry name" value="MIP17260P"/>
    <property type="match status" value="1"/>
</dbReference>
<dbReference type="FunFam" id="1.20.1080.10:FF:000014">
    <property type="entry name" value="Aquaporin 1"/>
    <property type="match status" value="1"/>
</dbReference>
<gene>
    <name evidence="12" type="ORF">BOTBODRAFT_70393</name>
</gene>
<comment type="similarity">
    <text evidence="2 9">Belongs to the MIP/aquaporin (TC 1.A.8) family.</text>
</comment>
<keyword evidence="13" id="KW-1185">Reference proteome</keyword>
<keyword evidence="6 11" id="KW-1133">Transmembrane helix</keyword>
<evidence type="ECO:0000256" key="10">
    <source>
        <dbReference type="SAM" id="MobiDB-lite"/>
    </source>
</evidence>
<evidence type="ECO:0000313" key="13">
    <source>
        <dbReference type="Proteomes" id="UP000027195"/>
    </source>
</evidence>
<accession>A0A067LYP8</accession>
<dbReference type="STRING" id="930990.A0A067LYP8"/>
<evidence type="ECO:0000256" key="2">
    <source>
        <dbReference type="ARBA" id="ARBA00006175"/>
    </source>
</evidence>
<dbReference type="EMBL" id="KL198106">
    <property type="protein sequence ID" value="KDQ07505.1"/>
    <property type="molecule type" value="Genomic_DNA"/>
</dbReference>
<dbReference type="HOGENOM" id="CLU_020019_1_4_1"/>
<feature type="transmembrane region" description="Helical" evidence="11">
    <location>
        <begin position="239"/>
        <end position="259"/>
    </location>
</feature>
<evidence type="ECO:0000313" key="12">
    <source>
        <dbReference type="EMBL" id="KDQ07505.1"/>
    </source>
</evidence>
<feature type="region of interest" description="Disordered" evidence="10">
    <location>
        <begin position="1"/>
        <end position="20"/>
    </location>
</feature>
<feature type="transmembrane region" description="Helical" evidence="11">
    <location>
        <begin position="195"/>
        <end position="219"/>
    </location>
</feature>
<dbReference type="Pfam" id="PF00230">
    <property type="entry name" value="MIP"/>
    <property type="match status" value="1"/>
</dbReference>
<keyword evidence="5" id="KW-0677">Repeat</keyword>
<feature type="transmembrane region" description="Helical" evidence="11">
    <location>
        <begin position="82"/>
        <end position="101"/>
    </location>
</feature>
<evidence type="ECO:0000256" key="1">
    <source>
        <dbReference type="ARBA" id="ARBA00004141"/>
    </source>
</evidence>
<keyword evidence="3 9" id="KW-0813">Transport</keyword>
<organism evidence="12 13">
    <name type="scientific">Botryobasidium botryosum (strain FD-172 SS1)</name>
    <dbReference type="NCBI Taxonomy" id="930990"/>
    <lineage>
        <taxon>Eukaryota</taxon>
        <taxon>Fungi</taxon>
        <taxon>Dikarya</taxon>
        <taxon>Basidiomycota</taxon>
        <taxon>Agaricomycotina</taxon>
        <taxon>Agaricomycetes</taxon>
        <taxon>Cantharellales</taxon>
        <taxon>Botryobasidiaceae</taxon>
        <taxon>Botryobasidium</taxon>
    </lineage>
</organism>
<sequence length="302" mass="31245">MQSTSRANAAVGPSTAATDPDVAAAPRSGFVEDLEAALLEFVGTILFLLLGLGGIQAAAASNAASVAASGQAINTVASISQLLYIAVSMGLSLLVSVWLFYRVTGGVFNPAVSTSLLLIGAIGPLRFVLYCIAQLAGAIAASALLLALLPGPLSVNTVPGPGVNKAQAVWIEAFITAALCFAVLMLAAEKHRSTAFAPIGIGLTLFACHLFAVIYTGAAMNTARAFGPAVVTEFHHSHWVYWLGPFIGSLIASGLYYILKLLPYWRLNPGQDTDNIYRSPQPVGPLAGHEKGRTAGVGNQAV</sequence>
<dbReference type="InterPro" id="IPR000425">
    <property type="entry name" value="MIP"/>
</dbReference>
<evidence type="ECO:0000256" key="9">
    <source>
        <dbReference type="RuleBase" id="RU000477"/>
    </source>
</evidence>
<evidence type="ECO:0000256" key="3">
    <source>
        <dbReference type="ARBA" id="ARBA00022448"/>
    </source>
</evidence>
<dbReference type="InterPro" id="IPR023271">
    <property type="entry name" value="Aquaporin-like"/>
</dbReference>
<feature type="transmembrane region" description="Helical" evidence="11">
    <location>
        <begin position="36"/>
        <end position="61"/>
    </location>
</feature>
<dbReference type="AlphaFoldDB" id="A0A067LYP8"/>
<dbReference type="PRINTS" id="PR00783">
    <property type="entry name" value="MINTRINSICP"/>
</dbReference>
<feature type="transmembrane region" description="Helical" evidence="11">
    <location>
        <begin position="169"/>
        <end position="188"/>
    </location>
</feature>
<dbReference type="Proteomes" id="UP000027195">
    <property type="component" value="Unassembled WGS sequence"/>
</dbReference>
<evidence type="ECO:0000256" key="5">
    <source>
        <dbReference type="ARBA" id="ARBA00022737"/>
    </source>
</evidence>
<dbReference type="InterPro" id="IPR034294">
    <property type="entry name" value="Aquaporin_transptr"/>
</dbReference>
<protein>
    <recommendedName>
        <fullName evidence="14">Aquaporin</fullName>
    </recommendedName>
</protein>
<evidence type="ECO:0000256" key="4">
    <source>
        <dbReference type="ARBA" id="ARBA00022692"/>
    </source>
</evidence>
<dbReference type="GO" id="GO:0005886">
    <property type="term" value="C:plasma membrane"/>
    <property type="evidence" value="ECO:0007669"/>
    <property type="project" value="TreeGrafter"/>
</dbReference>
<keyword evidence="7 11" id="KW-0472">Membrane</keyword>
<dbReference type="GO" id="GO:0015250">
    <property type="term" value="F:water channel activity"/>
    <property type="evidence" value="ECO:0007669"/>
    <property type="project" value="TreeGrafter"/>
</dbReference>
<dbReference type="PANTHER" id="PTHR19139">
    <property type="entry name" value="AQUAPORIN TRANSPORTER"/>
    <property type="match status" value="1"/>
</dbReference>
<dbReference type="InParanoid" id="A0A067LYP8"/>
<dbReference type="Gene3D" id="1.20.1080.10">
    <property type="entry name" value="Glycerol uptake facilitator protein"/>
    <property type="match status" value="1"/>
</dbReference>
<dbReference type="OrthoDB" id="3222at2759"/>